<protein>
    <submittedName>
        <fullName evidence="2">Uncharacterized protein</fullName>
    </submittedName>
</protein>
<evidence type="ECO:0000256" key="1">
    <source>
        <dbReference type="SAM" id="SignalP"/>
    </source>
</evidence>
<gene>
    <name evidence="2" type="ORF">CDAUBV1_LOCUS17123</name>
</gene>
<name>A0AAV2U067_CALDB</name>
<reference evidence="2" key="1">
    <citation type="submission" date="2024-06" db="EMBL/GenBank/DDBJ databases">
        <authorList>
            <person name="Liu X."/>
            <person name="Lenzi L."/>
            <person name="Haldenby T S."/>
            <person name="Uol C."/>
        </authorList>
    </citation>
    <scope>NUCLEOTIDE SEQUENCE</scope>
</reference>
<feature type="chain" id="PRO_5043416237" evidence="1">
    <location>
        <begin position="28"/>
        <end position="186"/>
    </location>
</feature>
<organism evidence="2 3">
    <name type="scientific">Calicophoron daubneyi</name>
    <name type="common">Rumen fluke</name>
    <name type="synonym">Paramphistomum daubneyi</name>
    <dbReference type="NCBI Taxonomy" id="300641"/>
    <lineage>
        <taxon>Eukaryota</taxon>
        <taxon>Metazoa</taxon>
        <taxon>Spiralia</taxon>
        <taxon>Lophotrochozoa</taxon>
        <taxon>Platyhelminthes</taxon>
        <taxon>Trematoda</taxon>
        <taxon>Digenea</taxon>
        <taxon>Plagiorchiida</taxon>
        <taxon>Pronocephalata</taxon>
        <taxon>Paramphistomoidea</taxon>
        <taxon>Paramphistomidae</taxon>
        <taxon>Calicophoron</taxon>
    </lineage>
</organism>
<dbReference type="AlphaFoldDB" id="A0AAV2U067"/>
<evidence type="ECO:0000313" key="3">
    <source>
        <dbReference type="Proteomes" id="UP001497525"/>
    </source>
</evidence>
<comment type="caution">
    <text evidence="2">The sequence shown here is derived from an EMBL/GenBank/DDBJ whole genome shotgun (WGS) entry which is preliminary data.</text>
</comment>
<keyword evidence="1" id="KW-0732">Signal</keyword>
<accession>A0AAV2U067</accession>
<evidence type="ECO:0000313" key="2">
    <source>
        <dbReference type="EMBL" id="CAL5141811.1"/>
    </source>
</evidence>
<feature type="signal peptide" evidence="1">
    <location>
        <begin position="1"/>
        <end position="27"/>
    </location>
</feature>
<dbReference type="Proteomes" id="UP001497525">
    <property type="component" value="Unassembled WGS sequence"/>
</dbReference>
<proteinExistence type="predicted"/>
<sequence>MLPFVQLKVMFSRGAVLLNLLALSVDGLQHCEGIAHGNETTRLICPDFCCGNKTDVYCCPRVTPTNYFNIWQGPHTKVIGVISNMIVVLGVITVLLLSGKLDQIHDSVEEFYISSCRRTESCATRRAIQMRPMEGMYTEGSVDHADPPPYSIIEQTDKFIQDAGMNTTVLSTEFVRIPLEFGCQRI</sequence>
<dbReference type="EMBL" id="CAXLJL010000933">
    <property type="protein sequence ID" value="CAL5141811.1"/>
    <property type="molecule type" value="Genomic_DNA"/>
</dbReference>